<accession>A0A0F9SAK9</accession>
<dbReference type="AlphaFoldDB" id="A0A0F9SAK9"/>
<gene>
    <name evidence="1" type="ORF">LCGC14_0495160</name>
</gene>
<organism evidence="1">
    <name type="scientific">marine sediment metagenome</name>
    <dbReference type="NCBI Taxonomy" id="412755"/>
    <lineage>
        <taxon>unclassified sequences</taxon>
        <taxon>metagenomes</taxon>
        <taxon>ecological metagenomes</taxon>
    </lineage>
</organism>
<proteinExistence type="predicted"/>
<comment type="caution">
    <text evidence="1">The sequence shown here is derived from an EMBL/GenBank/DDBJ whole genome shotgun (WGS) entry which is preliminary data.</text>
</comment>
<sequence>MMLKDLKKKSKYPPGNCTECGYIADCIGYFTTCPFLSLPAEERRKFWIPWFKKFKRY</sequence>
<reference evidence="1" key="1">
    <citation type="journal article" date="2015" name="Nature">
        <title>Complex archaea that bridge the gap between prokaryotes and eukaryotes.</title>
        <authorList>
            <person name="Spang A."/>
            <person name="Saw J.H."/>
            <person name="Jorgensen S.L."/>
            <person name="Zaremba-Niedzwiedzka K."/>
            <person name="Martijn J."/>
            <person name="Lind A.E."/>
            <person name="van Eijk R."/>
            <person name="Schleper C."/>
            <person name="Guy L."/>
            <person name="Ettema T.J."/>
        </authorList>
    </citation>
    <scope>NUCLEOTIDE SEQUENCE</scope>
</reference>
<name>A0A0F9SAK9_9ZZZZ</name>
<dbReference type="EMBL" id="LAZR01000568">
    <property type="protein sequence ID" value="KKN64089.1"/>
    <property type="molecule type" value="Genomic_DNA"/>
</dbReference>
<evidence type="ECO:0000313" key="1">
    <source>
        <dbReference type="EMBL" id="KKN64089.1"/>
    </source>
</evidence>
<protein>
    <submittedName>
        <fullName evidence="1">Uncharacterized protein</fullName>
    </submittedName>
</protein>